<dbReference type="PROSITE" id="PS50088">
    <property type="entry name" value="ANK_REPEAT"/>
    <property type="match status" value="2"/>
</dbReference>
<dbReference type="InterPro" id="IPR002110">
    <property type="entry name" value="Ankyrin_rpt"/>
</dbReference>
<dbReference type="Proteomes" id="UP000324907">
    <property type="component" value="Unassembled WGS sequence"/>
</dbReference>
<name>A0A5A8C2C3_CAFRO</name>
<dbReference type="GO" id="GO:0085020">
    <property type="term" value="P:protein K6-linked ubiquitination"/>
    <property type="evidence" value="ECO:0007669"/>
    <property type="project" value="TreeGrafter"/>
</dbReference>
<dbReference type="PANTHER" id="PTHR24171">
    <property type="entry name" value="ANKYRIN REPEAT DOMAIN-CONTAINING PROTEIN 39-RELATED"/>
    <property type="match status" value="1"/>
</dbReference>
<dbReference type="Pfam" id="PF12796">
    <property type="entry name" value="Ank_2"/>
    <property type="match status" value="1"/>
</dbReference>
<evidence type="ECO:0000313" key="5">
    <source>
        <dbReference type="EMBL" id="KAA0159100.1"/>
    </source>
</evidence>
<dbReference type="InterPro" id="IPR036770">
    <property type="entry name" value="Ankyrin_rpt-contain_sf"/>
</dbReference>
<reference evidence="6 7" key="1">
    <citation type="submission" date="2019-07" db="EMBL/GenBank/DDBJ databases">
        <title>Genomes of Cafeteria roenbergensis.</title>
        <authorList>
            <person name="Fischer M.G."/>
            <person name="Hackl T."/>
            <person name="Roman M."/>
        </authorList>
    </citation>
    <scope>NUCLEOTIDE SEQUENCE [LARGE SCALE GENOMIC DNA]</scope>
    <source>
        <strain evidence="5 7">Cflag</strain>
        <strain evidence="4 6">RCC970-E3</strain>
    </source>
</reference>
<dbReference type="SMART" id="SM00248">
    <property type="entry name" value="ANK"/>
    <property type="match status" value="2"/>
</dbReference>
<feature type="repeat" description="ANK" evidence="3">
    <location>
        <begin position="77"/>
        <end position="109"/>
    </location>
</feature>
<gene>
    <name evidence="4" type="ORF">FNF28_07608</name>
    <name evidence="5" type="ORF">FNF31_05050</name>
</gene>
<dbReference type="Gene3D" id="1.25.40.20">
    <property type="entry name" value="Ankyrin repeat-containing domain"/>
    <property type="match status" value="1"/>
</dbReference>
<organism evidence="4 6">
    <name type="scientific">Cafeteria roenbergensis</name>
    <name type="common">Marine flagellate</name>
    <dbReference type="NCBI Taxonomy" id="33653"/>
    <lineage>
        <taxon>Eukaryota</taxon>
        <taxon>Sar</taxon>
        <taxon>Stramenopiles</taxon>
        <taxon>Bigyra</taxon>
        <taxon>Opalozoa</taxon>
        <taxon>Bicosoecida</taxon>
        <taxon>Cafeteriaceae</taxon>
        <taxon>Cafeteria</taxon>
    </lineage>
</organism>
<evidence type="ECO:0000256" key="1">
    <source>
        <dbReference type="ARBA" id="ARBA00022737"/>
    </source>
</evidence>
<evidence type="ECO:0000256" key="2">
    <source>
        <dbReference type="ARBA" id="ARBA00023043"/>
    </source>
</evidence>
<dbReference type="PRINTS" id="PR01415">
    <property type="entry name" value="ANKYRIN"/>
</dbReference>
<dbReference type="GO" id="GO:0004842">
    <property type="term" value="F:ubiquitin-protein transferase activity"/>
    <property type="evidence" value="ECO:0007669"/>
    <property type="project" value="TreeGrafter"/>
</dbReference>
<dbReference type="Proteomes" id="UP000325113">
    <property type="component" value="Unassembled WGS sequence"/>
</dbReference>
<dbReference type="EMBL" id="VLTM01000058">
    <property type="protein sequence ID" value="KAA0159100.1"/>
    <property type="molecule type" value="Genomic_DNA"/>
</dbReference>
<keyword evidence="1" id="KW-0677">Repeat</keyword>
<dbReference type="PROSITE" id="PS50297">
    <property type="entry name" value="ANK_REP_REGION"/>
    <property type="match status" value="2"/>
</dbReference>
<evidence type="ECO:0000313" key="4">
    <source>
        <dbReference type="EMBL" id="KAA0147068.1"/>
    </source>
</evidence>
<dbReference type="EMBL" id="VLTL01000292">
    <property type="protein sequence ID" value="KAA0147068.1"/>
    <property type="molecule type" value="Genomic_DNA"/>
</dbReference>
<evidence type="ECO:0000256" key="3">
    <source>
        <dbReference type="PROSITE-ProRule" id="PRU00023"/>
    </source>
</evidence>
<comment type="caution">
    <text evidence="4">The sequence shown here is derived from an EMBL/GenBank/DDBJ whole genome shotgun (WGS) entry which is preliminary data.</text>
</comment>
<evidence type="ECO:0000313" key="6">
    <source>
        <dbReference type="Proteomes" id="UP000324907"/>
    </source>
</evidence>
<proteinExistence type="predicted"/>
<accession>A0A5A8C2C3</accession>
<dbReference type="PANTHER" id="PTHR24171:SF8">
    <property type="entry name" value="BRCA1-ASSOCIATED RING DOMAIN PROTEIN 1"/>
    <property type="match status" value="1"/>
</dbReference>
<sequence length="150" mass="16766">MAAAKSDNAKGWALFGGVETGDLHAVAIQVLNGARVNWRNEYASGRTALMTAAARGHDDVVRFLIDKGADLDVQDTHGQTALMSAAYKSKPRVVRTLMKRGADPDLRSRLGKTARDMCFTDNCRQLLDQGVVFQRWLRRRELVVWGRRPR</sequence>
<evidence type="ECO:0000313" key="7">
    <source>
        <dbReference type="Proteomes" id="UP000325113"/>
    </source>
</evidence>
<protein>
    <submittedName>
        <fullName evidence="4">Uncharacterized protein</fullName>
    </submittedName>
</protein>
<keyword evidence="2 3" id="KW-0040">ANK repeat</keyword>
<dbReference type="SUPFAM" id="SSF48403">
    <property type="entry name" value="Ankyrin repeat"/>
    <property type="match status" value="1"/>
</dbReference>
<dbReference type="AlphaFoldDB" id="A0A5A8C2C3"/>
<feature type="repeat" description="ANK" evidence="3">
    <location>
        <begin position="44"/>
        <end position="76"/>
    </location>
</feature>